<dbReference type="Proteomes" id="UP000468828">
    <property type="component" value="Unassembled WGS sequence"/>
</dbReference>
<dbReference type="Pfam" id="PF00106">
    <property type="entry name" value="adh_short"/>
    <property type="match status" value="1"/>
</dbReference>
<dbReference type="AlphaFoldDB" id="A0A6P0ES01"/>
<comment type="similarity">
    <text evidence="1">Belongs to the short-chain dehydrogenases/reductases (SDR) family.</text>
</comment>
<dbReference type="Gene3D" id="3.40.50.720">
    <property type="entry name" value="NAD(P)-binding Rossmann-like Domain"/>
    <property type="match status" value="1"/>
</dbReference>
<evidence type="ECO:0000256" key="2">
    <source>
        <dbReference type="ARBA" id="ARBA00023002"/>
    </source>
</evidence>
<proteinExistence type="inferred from homology"/>
<gene>
    <name evidence="5" type="ORF">G3R41_05115</name>
    <name evidence="4" type="ORF">GCU67_05115</name>
</gene>
<dbReference type="InterPro" id="IPR036291">
    <property type="entry name" value="NAD(P)-bd_dom_sf"/>
</dbReference>
<organism evidence="4 6">
    <name type="scientific">Modestobacter muralis</name>
    <dbReference type="NCBI Taxonomy" id="1608614"/>
    <lineage>
        <taxon>Bacteria</taxon>
        <taxon>Bacillati</taxon>
        <taxon>Actinomycetota</taxon>
        <taxon>Actinomycetes</taxon>
        <taxon>Geodermatophilales</taxon>
        <taxon>Geodermatophilaceae</taxon>
        <taxon>Modestobacter</taxon>
    </lineage>
</organism>
<keyword evidence="2" id="KW-0560">Oxidoreductase</keyword>
<dbReference type="InterPro" id="IPR002347">
    <property type="entry name" value="SDR_fam"/>
</dbReference>
<dbReference type="GO" id="GO:0016491">
    <property type="term" value="F:oxidoreductase activity"/>
    <property type="evidence" value="ECO:0007669"/>
    <property type="project" value="UniProtKB-KW"/>
</dbReference>
<evidence type="ECO:0000313" key="4">
    <source>
        <dbReference type="EMBL" id="NEK93556.1"/>
    </source>
</evidence>
<reference evidence="5 7" key="2">
    <citation type="submission" date="2020-02" db="EMBL/GenBank/DDBJ databases">
        <title>The WGS of Modestobacter muralis DSM 100205.</title>
        <authorList>
            <person name="Jiang Z."/>
        </authorList>
    </citation>
    <scope>NUCLEOTIDE SEQUENCE [LARGE SCALE GENOMIC DNA]</scope>
    <source>
        <strain evidence="5 7">DSM 100205</strain>
    </source>
</reference>
<evidence type="ECO:0000256" key="1">
    <source>
        <dbReference type="ARBA" id="ARBA00006484"/>
    </source>
</evidence>
<evidence type="ECO:0000313" key="5">
    <source>
        <dbReference type="EMBL" id="NEN50323.1"/>
    </source>
</evidence>
<evidence type="ECO:0000259" key="3">
    <source>
        <dbReference type="SMART" id="SM00822"/>
    </source>
</evidence>
<dbReference type="EMBL" id="JAAGWH010000013">
    <property type="protein sequence ID" value="NEK93556.1"/>
    <property type="molecule type" value="Genomic_DNA"/>
</dbReference>
<dbReference type="GO" id="GO:0016020">
    <property type="term" value="C:membrane"/>
    <property type="evidence" value="ECO:0007669"/>
    <property type="project" value="TreeGrafter"/>
</dbReference>
<feature type="domain" description="Ketoreductase" evidence="3">
    <location>
        <begin position="24"/>
        <end position="214"/>
    </location>
</feature>
<dbReference type="Proteomes" id="UP000471152">
    <property type="component" value="Unassembled WGS sequence"/>
</dbReference>
<dbReference type="SUPFAM" id="SSF51735">
    <property type="entry name" value="NAD(P)-binding Rossmann-fold domains"/>
    <property type="match status" value="1"/>
</dbReference>
<dbReference type="PRINTS" id="PR00081">
    <property type="entry name" value="GDHRDH"/>
</dbReference>
<comment type="caution">
    <text evidence="4">The sequence shown here is derived from an EMBL/GenBank/DDBJ whole genome shotgun (WGS) entry which is preliminary data.</text>
</comment>
<keyword evidence="6" id="KW-1185">Reference proteome</keyword>
<dbReference type="SMART" id="SM00822">
    <property type="entry name" value="PKS_KR"/>
    <property type="match status" value="1"/>
</dbReference>
<accession>A0A6P0ES01</accession>
<dbReference type="RefSeq" id="WP_163609990.1">
    <property type="nucleotide sequence ID" value="NZ_JAAGWB010000013.1"/>
</dbReference>
<dbReference type="PANTHER" id="PTHR44196:SF1">
    <property type="entry name" value="DEHYDROGENASE_REDUCTASE SDR FAMILY MEMBER 7B"/>
    <property type="match status" value="1"/>
</dbReference>
<dbReference type="EMBL" id="JAAGWB010000013">
    <property type="protein sequence ID" value="NEN50323.1"/>
    <property type="molecule type" value="Genomic_DNA"/>
</dbReference>
<evidence type="ECO:0000313" key="7">
    <source>
        <dbReference type="Proteomes" id="UP000471152"/>
    </source>
</evidence>
<name>A0A6P0ES01_9ACTN</name>
<dbReference type="PANTHER" id="PTHR44196">
    <property type="entry name" value="DEHYDROGENASE/REDUCTASE SDR FAMILY MEMBER 7B"/>
    <property type="match status" value="1"/>
</dbReference>
<sequence>MTAETTANDVEAALAVPTTPGGGQVVLVIGASSGIGRASAIEFARRGASLVLVSRSATTLADAAADCRAAGAAAVECVPADVLDPAQVQAAVDRATGTFGRLDVVVHAATVMAYGRIEDVQPEVFERVVDTAVLGTFNVFRATLPVLRAQRRGHVVVVSSLLASITAPTMGAYVTAKWGQLGLIRTLQQELRELPDVHVSAVAPGGTTTPIYDQAATVLGNTGHPPPPVYTPERVARAVADRVANPRRLKQSGFLNPVIIAGFRLFPPVFDALVGPLLRVFGMSRDTVPPTTGNVFAPVPGKESTRGDYWGI</sequence>
<evidence type="ECO:0000313" key="6">
    <source>
        <dbReference type="Proteomes" id="UP000468828"/>
    </source>
</evidence>
<reference evidence="4 6" key="1">
    <citation type="submission" date="2020-01" db="EMBL/GenBank/DDBJ databases">
        <title>the WGS Modestobacter muralis CPCC 204518.</title>
        <authorList>
            <person name="Jiang Z."/>
        </authorList>
    </citation>
    <scope>NUCLEOTIDE SEQUENCE [LARGE SCALE GENOMIC DNA]</scope>
    <source>
        <strain evidence="4 6">DSM 100205</strain>
    </source>
</reference>
<dbReference type="InterPro" id="IPR057326">
    <property type="entry name" value="KR_dom"/>
</dbReference>
<protein>
    <submittedName>
        <fullName evidence="4">SDR family NAD(P)-dependent oxidoreductase</fullName>
    </submittedName>
</protein>